<name>A0A652ZYT3_9SPIR</name>
<gene>
    <name evidence="1" type="ORF">TRIP_E380062</name>
</gene>
<protein>
    <submittedName>
        <fullName evidence="1">Uncharacterized protein</fullName>
    </submittedName>
</protein>
<dbReference type="EMBL" id="UPXP01000032">
    <property type="protein sequence ID" value="VBB40946.1"/>
    <property type="molecule type" value="Genomic_DNA"/>
</dbReference>
<accession>A0A652ZYT3</accession>
<reference evidence="1" key="1">
    <citation type="submission" date="2018-07" db="EMBL/GenBank/DDBJ databases">
        <authorList>
            <consortium name="Genoscope - CEA"/>
            <person name="William W."/>
        </authorList>
    </citation>
    <scope>NUCLEOTIDE SEQUENCE</scope>
    <source>
        <strain evidence="1">IK1</strain>
    </source>
</reference>
<sequence length="122" mass="13106">MTQTGGAIPSPGSTANPFNNLVSYRAGGFSTELRAWASGDRPWANMAQAKRKNEARALKRAFSIDGALVTVQEGLFIFGEAVLEDGESYIPDHAGEEMKIVLGRQHGVENFTVAVKMPQIGP</sequence>
<dbReference type="AlphaFoldDB" id="A0A652ZYT3"/>
<proteinExistence type="predicted"/>
<organism evidence="1">
    <name type="scientific">uncultured Spirochaetota bacterium</name>
    <dbReference type="NCBI Taxonomy" id="460511"/>
    <lineage>
        <taxon>Bacteria</taxon>
        <taxon>Pseudomonadati</taxon>
        <taxon>Spirochaetota</taxon>
        <taxon>environmental samples</taxon>
    </lineage>
</organism>
<evidence type="ECO:0000313" key="1">
    <source>
        <dbReference type="EMBL" id="VBB40946.1"/>
    </source>
</evidence>